<dbReference type="OrthoDB" id="5873663at2759"/>
<reference evidence="4" key="2">
    <citation type="journal article" date="2016" name="Sci. Rep.">
        <title>Dictyocaulus viviparus genome, variome and transcriptome elucidate lungworm biology and support future intervention.</title>
        <authorList>
            <person name="McNulty S.N."/>
            <person name="Strube C."/>
            <person name="Rosa B.A."/>
            <person name="Martin J.C."/>
            <person name="Tyagi R."/>
            <person name="Choi Y.J."/>
            <person name="Wang Q."/>
            <person name="Hallsworth Pepin K."/>
            <person name="Zhang X."/>
            <person name="Ozersky P."/>
            <person name="Wilson R.K."/>
            <person name="Sternberg P.W."/>
            <person name="Gasser R.B."/>
            <person name="Mitreva M."/>
        </authorList>
    </citation>
    <scope>NUCLEOTIDE SEQUENCE [LARGE SCALE GENOMIC DNA]</scope>
    <source>
        <strain evidence="4">HannoverDv2000</strain>
    </source>
</reference>
<evidence type="ECO:0000256" key="1">
    <source>
        <dbReference type="SAM" id="SignalP"/>
    </source>
</evidence>
<keyword evidence="1" id="KW-0732">Signal</keyword>
<keyword evidence="4" id="KW-1185">Reference proteome</keyword>
<gene>
    <name evidence="3" type="ORF">DICVIV_10194</name>
</gene>
<dbReference type="InterPro" id="IPR001283">
    <property type="entry name" value="CRISP-related"/>
</dbReference>
<evidence type="ECO:0000313" key="4">
    <source>
        <dbReference type="Proteomes" id="UP000053766"/>
    </source>
</evidence>
<dbReference type="PANTHER" id="PTHR10334">
    <property type="entry name" value="CYSTEINE-RICH SECRETORY PROTEIN-RELATED"/>
    <property type="match status" value="1"/>
</dbReference>
<feature type="signal peptide" evidence="1">
    <location>
        <begin position="1"/>
        <end position="17"/>
    </location>
</feature>
<dbReference type="Gene3D" id="3.40.33.10">
    <property type="entry name" value="CAP"/>
    <property type="match status" value="2"/>
</dbReference>
<dbReference type="SUPFAM" id="SSF55797">
    <property type="entry name" value="PR-1-like"/>
    <property type="match status" value="2"/>
</dbReference>
<name>A0A0D8XJ64_DICVI</name>
<dbReference type="CDD" id="cd05380">
    <property type="entry name" value="CAP_euk"/>
    <property type="match status" value="1"/>
</dbReference>
<evidence type="ECO:0000259" key="2">
    <source>
        <dbReference type="SMART" id="SM00198"/>
    </source>
</evidence>
<dbReference type="Proteomes" id="UP000053766">
    <property type="component" value="Unassembled WGS sequence"/>
</dbReference>
<dbReference type="InterPro" id="IPR014044">
    <property type="entry name" value="CAP_dom"/>
</dbReference>
<dbReference type="InterPro" id="IPR035940">
    <property type="entry name" value="CAP_sf"/>
</dbReference>
<dbReference type="AlphaFoldDB" id="A0A0D8XJ64"/>
<reference evidence="3 4" key="1">
    <citation type="submission" date="2013-11" db="EMBL/GenBank/DDBJ databases">
        <title>Draft genome of the bovine lungworm Dictyocaulus viviparus.</title>
        <authorList>
            <person name="Mitreva M."/>
        </authorList>
    </citation>
    <scope>NUCLEOTIDE SEQUENCE [LARGE SCALE GENOMIC DNA]</scope>
    <source>
        <strain evidence="3 4">HannoverDv2000</strain>
    </source>
</reference>
<sequence>MASLLLVLLTLAADIHHAIITSATQETMNCHDTNTNMNDSLRKAFLDGHNERRQTLLYGNPFPGRKAEELPKAKNMPLMTYDCELEKLAHETAKKCDNIGLSHNNFEYVGSNNMTSEDALFSTTTVDEAIGIWWNTLLSEGILVNLTPQENNLNKIPFLQTYDCELEKLAYETAKKCDNIGISHNNFQYVGSNNMTSEDALFSTTTVDEAISIWWNTLLLEGILVNLTPQPNNFNKIPFLQIANANTNKLGCAFYECNWNYDDITFLSITCQYGEPHIKIGVPIYEKSEE</sequence>
<organism evidence="3 4">
    <name type="scientific">Dictyocaulus viviparus</name>
    <name type="common">Bovine lungworm</name>
    <dbReference type="NCBI Taxonomy" id="29172"/>
    <lineage>
        <taxon>Eukaryota</taxon>
        <taxon>Metazoa</taxon>
        <taxon>Ecdysozoa</taxon>
        <taxon>Nematoda</taxon>
        <taxon>Chromadorea</taxon>
        <taxon>Rhabditida</taxon>
        <taxon>Rhabditina</taxon>
        <taxon>Rhabditomorpha</taxon>
        <taxon>Strongyloidea</taxon>
        <taxon>Metastrongylidae</taxon>
        <taxon>Dictyocaulus</taxon>
    </lineage>
</organism>
<protein>
    <submittedName>
        <fullName evidence="3">SCP-like protein</fullName>
    </submittedName>
</protein>
<dbReference type="Pfam" id="PF00188">
    <property type="entry name" value="CAP"/>
    <property type="match status" value="2"/>
</dbReference>
<dbReference type="SMART" id="SM00198">
    <property type="entry name" value="SCP"/>
    <property type="match status" value="1"/>
</dbReference>
<proteinExistence type="predicted"/>
<feature type="chain" id="PRO_5002335679" evidence="1">
    <location>
        <begin position="18"/>
        <end position="290"/>
    </location>
</feature>
<evidence type="ECO:0000313" key="3">
    <source>
        <dbReference type="EMBL" id="KJH43792.1"/>
    </source>
</evidence>
<accession>A0A0D8XJ64</accession>
<feature type="domain" description="SCP" evidence="2">
    <location>
        <begin position="147"/>
        <end position="281"/>
    </location>
</feature>
<dbReference type="STRING" id="29172.A0A0D8XJ64"/>
<dbReference type="EMBL" id="KN716526">
    <property type="protein sequence ID" value="KJH43792.1"/>
    <property type="molecule type" value="Genomic_DNA"/>
</dbReference>